<dbReference type="EMBL" id="ALYM01000001">
    <property type="protein sequence ID" value="EMG26269.1"/>
    <property type="molecule type" value="Genomic_DNA"/>
</dbReference>
<dbReference type="InterPro" id="IPR029052">
    <property type="entry name" value="Metallo-depent_PP-like"/>
</dbReference>
<name>A0ABP2T0N5_9STRE</name>
<evidence type="ECO:0000313" key="2">
    <source>
        <dbReference type="Proteomes" id="UP000011769"/>
    </source>
</evidence>
<comment type="caution">
    <text evidence="1">The sequence shown here is derived from an EMBL/GenBank/DDBJ whole genome shotgun (WGS) entry which is preliminary data.</text>
</comment>
<evidence type="ECO:0000313" key="1">
    <source>
        <dbReference type="EMBL" id="EMG26269.1"/>
    </source>
</evidence>
<reference evidence="1 2" key="1">
    <citation type="journal article" date="2013" name="PLoS ONE">
        <title>Comparative Genomic Characterization of Three Streptococcus parauberis Strains in Fish Pathogen, as Assessed by Wide-Genome Analyses.</title>
        <authorList>
            <person name="Nho S.W."/>
            <person name="Hikima J."/>
            <person name="Park S.B."/>
            <person name="Jang H.B."/>
            <person name="Cha I.S."/>
            <person name="Yasuike M."/>
            <person name="Nakamura Y."/>
            <person name="Fujiwara A."/>
            <person name="Sano M."/>
            <person name="Kanai K."/>
            <person name="Kondo H."/>
            <person name="Hirono I."/>
            <person name="Takeyama H."/>
            <person name="Aoki T."/>
            <person name="Jung T.S."/>
        </authorList>
    </citation>
    <scope>NUCLEOTIDE SEQUENCE [LARGE SCALE GENOMIC DNA]</scope>
    <source>
        <strain evidence="1 2">KRS-02083</strain>
    </source>
</reference>
<dbReference type="RefSeq" id="WP_004234417.1">
    <property type="nucleotide sequence ID" value="NZ_ALYM01000001.1"/>
</dbReference>
<dbReference type="SUPFAM" id="SSF56300">
    <property type="entry name" value="Metallo-dependent phosphatases"/>
    <property type="match status" value="1"/>
</dbReference>
<sequence>MAKQFNQENVIYILRNYFDLSWENRTKELNKLDNPDHYKGDDLRSYCRKKENSDWYAEFKRIKGSHKTLSQYDMHRNGKKSLTHSIKLKLSEGQLLTEEQLLSLHGFDPDDWEIVSGKSNEWTTPLEGSAFYNYQSTITVRPRTKMSTNKLTDLLAGKVKPIKPVKLNSGKDILIIPLADLHFGVTKIEHLEVKTEKIKEFIRNGFNTIVIEQLGDLFHSAFMTSSSTVRGTQLETVNMPQAVQDAKTFFNEIITTALSNSNEVRFEYAIGNHSELEYVFNEYLMAKYPDVKLNNHNRWRMAYKVGPIGVMLSHGHTVKLKELPMKFATEFEDIFFTTKVREVHTGHRHTFEKEVDENGVILRQFGTVKKTDDYEDKNGWINSRKAIQLISYTEDCDSHLVEIKG</sequence>
<dbReference type="Proteomes" id="UP000011769">
    <property type="component" value="Unassembled WGS sequence"/>
</dbReference>
<keyword evidence="2" id="KW-1185">Reference proteome</keyword>
<proteinExistence type="predicted"/>
<gene>
    <name evidence="1" type="ORF">SPJ1_0231</name>
</gene>
<organism evidence="1 2">
    <name type="scientific">Streptococcus parauberis KRS-02083</name>
    <dbReference type="NCBI Taxonomy" id="1207545"/>
    <lineage>
        <taxon>Bacteria</taxon>
        <taxon>Bacillati</taxon>
        <taxon>Bacillota</taxon>
        <taxon>Bacilli</taxon>
        <taxon>Lactobacillales</taxon>
        <taxon>Streptococcaceae</taxon>
        <taxon>Streptococcus</taxon>
    </lineage>
</organism>
<accession>A0ABP2T0N5</accession>
<protein>
    <submittedName>
        <fullName evidence="1">Uncharacterized protein</fullName>
    </submittedName>
</protein>